<proteinExistence type="predicted"/>
<gene>
    <name evidence="2" type="ORF">IMCC3135_03865</name>
</gene>
<dbReference type="Pfam" id="PF01244">
    <property type="entry name" value="Peptidase_M19"/>
    <property type="match status" value="1"/>
</dbReference>
<dbReference type="GO" id="GO:0070573">
    <property type="term" value="F:metallodipeptidase activity"/>
    <property type="evidence" value="ECO:0007669"/>
    <property type="project" value="InterPro"/>
</dbReference>
<dbReference type="AlphaFoldDB" id="A0A2Z2NHV9"/>
<dbReference type="PANTHER" id="PTHR10443:SF12">
    <property type="entry name" value="DIPEPTIDASE"/>
    <property type="match status" value="1"/>
</dbReference>
<dbReference type="Gene3D" id="3.20.20.140">
    <property type="entry name" value="Metal-dependent hydrolases"/>
    <property type="match status" value="1"/>
</dbReference>
<dbReference type="EMBL" id="CP018632">
    <property type="protein sequence ID" value="ASJ70886.1"/>
    <property type="molecule type" value="Genomic_DNA"/>
</dbReference>
<name>A0A2Z2NHV9_9GAMM</name>
<dbReference type="CDD" id="cd01301">
    <property type="entry name" value="rDP_like"/>
    <property type="match status" value="1"/>
</dbReference>
<feature type="signal peptide" evidence="1">
    <location>
        <begin position="1"/>
        <end position="32"/>
    </location>
</feature>
<evidence type="ECO:0000313" key="2">
    <source>
        <dbReference type="EMBL" id="ASJ70886.1"/>
    </source>
</evidence>
<dbReference type="InterPro" id="IPR008257">
    <property type="entry name" value="Pept_M19"/>
</dbReference>
<feature type="chain" id="PRO_5016261940" description="Membrane dipeptidase (Peptidase family M19)" evidence="1">
    <location>
        <begin position="33"/>
        <end position="455"/>
    </location>
</feature>
<accession>A0A2Z2NHV9</accession>
<reference evidence="2 3" key="1">
    <citation type="submission" date="2016-12" db="EMBL/GenBank/DDBJ databases">
        <authorList>
            <person name="Song W.-J."/>
            <person name="Kurnit D.M."/>
        </authorList>
    </citation>
    <scope>NUCLEOTIDE SEQUENCE [LARGE SCALE GENOMIC DNA]</scope>
    <source>
        <strain evidence="2 3">IMCC3135</strain>
    </source>
</reference>
<dbReference type="Gene3D" id="1.10.287.650">
    <property type="entry name" value="L27 domain"/>
    <property type="match status" value="1"/>
</dbReference>
<sequence length="455" mass="49366">MRRLSGINRTPTFLLSRRSLMTVSLAVSLALAGCSDSDDEVDSPTESEAELVLRAQGIHERVITIDTHDDISASNFTAESNYSMDLSTQVTLGNMEEGGLDVAWFVAYVGQGELDEEGYAAANAEAIAKFEGIHRLVEEYAPERIELALTSDDVRRISESGKKVAMIGVENSYQLGLDLNNIEDFYNRGARYMSLTHNGHNQFGDSHTGEAEEDFVNDGLSALGVQAIDEMNRLGIIVDISHPGKQTNLQAIEQSRAPVIASHSAARALVDISRNIDDEQLLAMAAKGGVVQTVAFRSYLDADKNTAWQEASQVVLAEVAEQEGFEIKPWSEVFAGTPEEISAYRDGYAALQETAAPRIAAEVNPITPPVDVADLIDHVDYMVELIGVEHVGISSDFEGGGGVEGWNNAAETFNVTLELVRRGYTEDEIGMIWGGNLLRVLDEAQAVAAQIQAEV</sequence>
<dbReference type="PROSITE" id="PS51365">
    <property type="entry name" value="RENAL_DIPEPTIDASE_2"/>
    <property type="match status" value="1"/>
</dbReference>
<evidence type="ECO:0000313" key="3">
    <source>
        <dbReference type="Proteomes" id="UP000250079"/>
    </source>
</evidence>
<dbReference type="PANTHER" id="PTHR10443">
    <property type="entry name" value="MICROSOMAL DIPEPTIDASE"/>
    <property type="match status" value="1"/>
</dbReference>
<dbReference type="PROSITE" id="PS51257">
    <property type="entry name" value="PROKAR_LIPOPROTEIN"/>
    <property type="match status" value="1"/>
</dbReference>
<keyword evidence="3" id="KW-1185">Reference proteome</keyword>
<protein>
    <recommendedName>
        <fullName evidence="4">Membrane dipeptidase (Peptidase family M19)</fullName>
    </recommendedName>
</protein>
<evidence type="ECO:0000256" key="1">
    <source>
        <dbReference type="SAM" id="SignalP"/>
    </source>
</evidence>
<dbReference type="InterPro" id="IPR032466">
    <property type="entry name" value="Metal_Hydrolase"/>
</dbReference>
<organism evidence="2 3">
    <name type="scientific">Granulosicoccus antarcticus IMCC3135</name>
    <dbReference type="NCBI Taxonomy" id="1192854"/>
    <lineage>
        <taxon>Bacteria</taxon>
        <taxon>Pseudomonadati</taxon>
        <taxon>Pseudomonadota</taxon>
        <taxon>Gammaproteobacteria</taxon>
        <taxon>Chromatiales</taxon>
        <taxon>Granulosicoccaceae</taxon>
        <taxon>Granulosicoccus</taxon>
    </lineage>
</organism>
<dbReference type="GO" id="GO:0006508">
    <property type="term" value="P:proteolysis"/>
    <property type="evidence" value="ECO:0007669"/>
    <property type="project" value="InterPro"/>
</dbReference>
<dbReference type="SUPFAM" id="SSF51556">
    <property type="entry name" value="Metallo-dependent hydrolases"/>
    <property type="match status" value="1"/>
</dbReference>
<evidence type="ECO:0008006" key="4">
    <source>
        <dbReference type="Google" id="ProtNLM"/>
    </source>
</evidence>
<dbReference type="KEGG" id="gai:IMCC3135_03865"/>
<dbReference type="Proteomes" id="UP000250079">
    <property type="component" value="Chromosome"/>
</dbReference>
<keyword evidence="1" id="KW-0732">Signal</keyword>